<reference evidence="1 2" key="1">
    <citation type="submission" date="2014-06" db="EMBL/GenBank/DDBJ databases">
        <title>Evolutionary Origins and Diversification of the Mycorrhizal Mutualists.</title>
        <authorList>
            <consortium name="DOE Joint Genome Institute"/>
            <consortium name="Mycorrhizal Genomics Consortium"/>
            <person name="Kohler A."/>
            <person name="Kuo A."/>
            <person name="Nagy L.G."/>
            <person name="Floudas D."/>
            <person name="Copeland A."/>
            <person name="Barry K.W."/>
            <person name="Cichocki N."/>
            <person name="Veneault-Fourrey C."/>
            <person name="LaButti K."/>
            <person name="Lindquist E.A."/>
            <person name="Lipzen A."/>
            <person name="Lundell T."/>
            <person name="Morin E."/>
            <person name="Murat C."/>
            <person name="Riley R."/>
            <person name="Ohm R."/>
            <person name="Sun H."/>
            <person name="Tunlid A."/>
            <person name="Henrissat B."/>
            <person name="Grigoriev I.V."/>
            <person name="Hibbett D.S."/>
            <person name="Martin F."/>
        </authorList>
    </citation>
    <scope>NUCLEOTIDE SEQUENCE [LARGE SCALE GENOMIC DNA]</scope>
    <source>
        <strain evidence="1 2">SS14</strain>
    </source>
</reference>
<name>A0A0C9VR65_SPHS4</name>
<accession>A0A0C9VR65</accession>
<evidence type="ECO:0000313" key="1">
    <source>
        <dbReference type="EMBL" id="KIJ40810.1"/>
    </source>
</evidence>
<sequence length="230" mass="25079">MPLDYAHPEIGSATLSLARLQSSRAPRLGAVFSNLGGPGESGVEQVKALGSAFNAFTKGQYNVVDGIHVASIKLRLHLHVAFALLMSCRHSSTVPLSMMALKLGTSLGSRIWIVSFESDRLYNKRFWTKMFGWQWGTTAVVRDIVTMMDCLDSPSSPIIILELVMGVSLDLLVFPKCVGRVVINGIADAIGWATEPSYQDSPSCVFKPGQQIVHYYRGSNERVPAEGLAH</sequence>
<gene>
    <name evidence="1" type="ORF">M422DRAFT_256243</name>
</gene>
<dbReference type="AlphaFoldDB" id="A0A0C9VR65"/>
<organism evidence="1 2">
    <name type="scientific">Sphaerobolus stellatus (strain SS14)</name>
    <dbReference type="NCBI Taxonomy" id="990650"/>
    <lineage>
        <taxon>Eukaryota</taxon>
        <taxon>Fungi</taxon>
        <taxon>Dikarya</taxon>
        <taxon>Basidiomycota</taxon>
        <taxon>Agaricomycotina</taxon>
        <taxon>Agaricomycetes</taxon>
        <taxon>Phallomycetidae</taxon>
        <taxon>Geastrales</taxon>
        <taxon>Sphaerobolaceae</taxon>
        <taxon>Sphaerobolus</taxon>
    </lineage>
</organism>
<dbReference type="Proteomes" id="UP000054279">
    <property type="component" value="Unassembled WGS sequence"/>
</dbReference>
<evidence type="ECO:0000313" key="2">
    <source>
        <dbReference type="Proteomes" id="UP000054279"/>
    </source>
</evidence>
<dbReference type="HOGENOM" id="CLU_1205422_0_0_1"/>
<protein>
    <submittedName>
        <fullName evidence="1">Uncharacterized protein</fullName>
    </submittedName>
</protein>
<dbReference type="OrthoDB" id="425534at2759"/>
<proteinExistence type="predicted"/>
<dbReference type="EMBL" id="KN837141">
    <property type="protein sequence ID" value="KIJ40810.1"/>
    <property type="molecule type" value="Genomic_DNA"/>
</dbReference>
<keyword evidence="2" id="KW-1185">Reference proteome</keyword>